<protein>
    <recommendedName>
        <fullName evidence="5">DUF4124 domain-containing protein</fullName>
    </recommendedName>
</protein>
<dbReference type="Proteomes" id="UP000294737">
    <property type="component" value="Unassembled WGS sequence"/>
</dbReference>
<gene>
    <name evidence="3" type="ORF">EV677_2878</name>
</gene>
<sequence>MNIKYLLLIATALTFTQTASAQSRAYKCIVDGQTTYSKSACKIEATKQTTRDERETGKPSRATKPAGRNKYVCEAAKQDLANLDSMASQLNNSSVQDQVKERKAAVHKILYEWEC</sequence>
<evidence type="ECO:0000256" key="1">
    <source>
        <dbReference type="SAM" id="MobiDB-lite"/>
    </source>
</evidence>
<evidence type="ECO:0000313" key="4">
    <source>
        <dbReference type="Proteomes" id="UP000294737"/>
    </source>
</evidence>
<proteinExistence type="predicted"/>
<organism evidence="3 4">
    <name type="scientific">Herminiimonas fonticola</name>
    <dbReference type="NCBI Taxonomy" id="303380"/>
    <lineage>
        <taxon>Bacteria</taxon>
        <taxon>Pseudomonadati</taxon>
        <taxon>Pseudomonadota</taxon>
        <taxon>Betaproteobacteria</taxon>
        <taxon>Burkholderiales</taxon>
        <taxon>Oxalobacteraceae</taxon>
        <taxon>Herminiimonas</taxon>
    </lineage>
</organism>
<evidence type="ECO:0000313" key="3">
    <source>
        <dbReference type="EMBL" id="TDN88008.1"/>
    </source>
</evidence>
<comment type="caution">
    <text evidence="3">The sequence shown here is derived from an EMBL/GenBank/DDBJ whole genome shotgun (WGS) entry which is preliminary data.</text>
</comment>
<feature type="compositionally biased region" description="Basic and acidic residues" evidence="1">
    <location>
        <begin position="49"/>
        <end position="58"/>
    </location>
</feature>
<dbReference type="EMBL" id="SNWF01000008">
    <property type="protein sequence ID" value="TDN88008.1"/>
    <property type="molecule type" value="Genomic_DNA"/>
</dbReference>
<name>A0A4V3BUU1_9BURK</name>
<accession>A0A4V3BUU1</accession>
<feature type="region of interest" description="Disordered" evidence="1">
    <location>
        <begin position="45"/>
        <end position="68"/>
    </location>
</feature>
<evidence type="ECO:0000256" key="2">
    <source>
        <dbReference type="SAM" id="SignalP"/>
    </source>
</evidence>
<feature type="chain" id="PRO_5020529734" description="DUF4124 domain-containing protein" evidence="2">
    <location>
        <begin position="22"/>
        <end position="115"/>
    </location>
</feature>
<reference evidence="3 4" key="1">
    <citation type="submission" date="2019-03" db="EMBL/GenBank/DDBJ databases">
        <title>Genomic Encyclopedia of Type Strains, Phase IV (KMG-IV): sequencing the most valuable type-strain genomes for metagenomic binning, comparative biology and taxonomic classification.</title>
        <authorList>
            <person name="Goeker M."/>
        </authorList>
    </citation>
    <scope>NUCLEOTIDE SEQUENCE [LARGE SCALE GENOMIC DNA]</scope>
    <source>
        <strain evidence="3 4">DSM 18555</strain>
    </source>
</reference>
<keyword evidence="2" id="KW-0732">Signal</keyword>
<dbReference type="AlphaFoldDB" id="A0A4V3BUU1"/>
<feature type="signal peptide" evidence="2">
    <location>
        <begin position="1"/>
        <end position="21"/>
    </location>
</feature>
<keyword evidence="4" id="KW-1185">Reference proteome</keyword>
<evidence type="ECO:0008006" key="5">
    <source>
        <dbReference type="Google" id="ProtNLM"/>
    </source>
</evidence>
<dbReference type="RefSeq" id="WP_112992678.1">
    <property type="nucleotide sequence ID" value="NZ_PTLZ01000003.1"/>
</dbReference>